<dbReference type="InterPro" id="IPR002850">
    <property type="entry name" value="PIN_toxin-like"/>
</dbReference>
<protein>
    <submittedName>
        <fullName evidence="2">Toxin-antitoxin system toxin component, PIN family</fullName>
    </submittedName>
</protein>
<dbReference type="InterPro" id="IPR029060">
    <property type="entry name" value="PIN-like_dom_sf"/>
</dbReference>
<name>A0A977PXL9_9CYAN</name>
<feature type="domain" description="PIN" evidence="1">
    <location>
        <begin position="4"/>
        <end position="112"/>
    </location>
</feature>
<proteinExistence type="predicted"/>
<dbReference type="NCBIfam" id="TIGR00305">
    <property type="entry name" value="putative toxin-antitoxin system toxin component, PIN family"/>
    <property type="match status" value="1"/>
</dbReference>
<sequence>MLNRYVLDANVLASAVLSPNFTANLAYQKALDTGILLISIETFTECENVIFRPKFDRYLSLVRRQRFLAEFRAAAELVSILELINDCRDTKDNKYLDVAINGLASVLITGDQDLLILHLYREILPILSPSDFVKESNRSLG</sequence>
<dbReference type="KEGG" id="wna:KA717_11685"/>
<dbReference type="PANTHER" id="PTHR34610">
    <property type="entry name" value="SSL7007 PROTEIN"/>
    <property type="match status" value="1"/>
</dbReference>
<dbReference type="Proteomes" id="UP001065613">
    <property type="component" value="Chromosome"/>
</dbReference>
<evidence type="ECO:0000259" key="1">
    <source>
        <dbReference type="Pfam" id="PF13470"/>
    </source>
</evidence>
<gene>
    <name evidence="2" type="ORF">KA717_11685</name>
</gene>
<dbReference type="SUPFAM" id="SSF88723">
    <property type="entry name" value="PIN domain-like"/>
    <property type="match status" value="1"/>
</dbReference>
<dbReference type="PANTHER" id="PTHR34610:SF4">
    <property type="entry name" value="SLL8027 PROTEIN"/>
    <property type="match status" value="1"/>
</dbReference>
<dbReference type="Pfam" id="PF13470">
    <property type="entry name" value="PIN_3"/>
    <property type="match status" value="1"/>
</dbReference>
<organism evidence="2">
    <name type="scientific">Woronichinia naegeliana WA131</name>
    <dbReference type="NCBI Taxonomy" id="2824559"/>
    <lineage>
        <taxon>Bacteria</taxon>
        <taxon>Bacillati</taxon>
        <taxon>Cyanobacteriota</taxon>
        <taxon>Cyanophyceae</taxon>
        <taxon>Synechococcales</taxon>
        <taxon>Coelosphaeriaceae</taxon>
        <taxon>Woronichinia</taxon>
    </lineage>
</organism>
<dbReference type="AlphaFoldDB" id="A0A977PXL9"/>
<dbReference type="EMBL" id="CP073041">
    <property type="protein sequence ID" value="UXE63251.1"/>
    <property type="molecule type" value="Genomic_DNA"/>
</dbReference>
<evidence type="ECO:0000313" key="2">
    <source>
        <dbReference type="EMBL" id="UXE63251.1"/>
    </source>
</evidence>
<dbReference type="InterPro" id="IPR002716">
    <property type="entry name" value="PIN_dom"/>
</dbReference>
<reference evidence="2" key="1">
    <citation type="submission" date="2021-04" db="EMBL/GenBank/DDBJ databases">
        <title>Genome sequence of Woronichinia naegeliana from Washington state freshwater lake bloom.</title>
        <authorList>
            <person name="Dreher T.W."/>
        </authorList>
    </citation>
    <scope>NUCLEOTIDE SEQUENCE</scope>
    <source>
        <strain evidence="2">WA131</strain>
    </source>
</reference>
<accession>A0A977PXL9</accession>